<dbReference type="InterPro" id="IPR042226">
    <property type="entry name" value="eFR1_2_sf"/>
</dbReference>
<dbReference type="InterPro" id="IPR004403">
    <property type="entry name" value="Peptide_chain-rel_eRF1/aRF1"/>
</dbReference>
<comment type="caution">
    <text evidence="2">The sequence shown here is derived from an EMBL/GenBank/DDBJ whole genome shotgun (WGS) entry which is preliminary data.</text>
</comment>
<proteinExistence type="predicted"/>
<dbReference type="Proteomes" id="UP000242288">
    <property type="component" value="Unassembled WGS sequence"/>
</dbReference>
<dbReference type="InterPro" id="IPR041202">
    <property type="entry name" value="BaeRF_family10"/>
</dbReference>
<organism evidence="2 3">
    <name type="scientific">Thermodesulfovibrio aggregans</name>
    <dbReference type="NCBI Taxonomy" id="86166"/>
    <lineage>
        <taxon>Bacteria</taxon>
        <taxon>Pseudomonadati</taxon>
        <taxon>Nitrospirota</taxon>
        <taxon>Thermodesulfovibrionia</taxon>
        <taxon>Thermodesulfovibrionales</taxon>
        <taxon>Thermodesulfovibrionaceae</taxon>
        <taxon>Thermodesulfovibrio</taxon>
    </lineage>
</organism>
<evidence type="ECO:0000313" key="3">
    <source>
        <dbReference type="Proteomes" id="UP000242288"/>
    </source>
</evidence>
<sequence>MFERKDLERLEKFKFEDAFVVSLFLNVSPQERKKQAYLSKFKNLVKALPEKTLSSVKEDIEKIESFLQSERESFKKSLVIYSCIKKELWIRYDLNVELKEDLIVDKTPYTSPLFDLIDNYQKYGVILVDKRTARVFLVFLGDIEEYGMIEHEDVPGKHKKGGWFALAEKRYERHIDYHVKMHLKDVVDKFGDFLKDKEIRRLIVAGPDEAISHLMDMIPDEVKLKIVGRANIEKHASKEEVLEKVLPIIEEYEKSKEKETVSELITRALKNDNSVTGIDDTLKYLREKRVMKLVIARDYEVEGYICENCGFATTQPVECCMECGNCVMKADNLLEKATEMAIEQSALVEVVKDEKDRQRLIEYGGIGAFLRF</sequence>
<feature type="domain" description="eRF1" evidence="1">
    <location>
        <begin position="256"/>
        <end position="372"/>
    </location>
</feature>
<dbReference type="Pfam" id="PF03465">
    <property type="entry name" value="eRF1_3"/>
    <property type="match status" value="1"/>
</dbReference>
<dbReference type="PANTHER" id="PTHR10113">
    <property type="entry name" value="PEPTIDE CHAIN RELEASE FACTOR SUBUNIT 1"/>
    <property type="match status" value="1"/>
</dbReference>
<gene>
    <name evidence="2" type="ORF">C0186_02825</name>
</gene>
<dbReference type="SUPFAM" id="SSF55315">
    <property type="entry name" value="L30e-like"/>
    <property type="match status" value="1"/>
</dbReference>
<dbReference type="Gene3D" id="3.30.420.60">
    <property type="entry name" value="eRF1 domain 2"/>
    <property type="match status" value="1"/>
</dbReference>
<dbReference type="SUPFAM" id="SSF53137">
    <property type="entry name" value="Translational machinery components"/>
    <property type="match status" value="1"/>
</dbReference>
<dbReference type="InterPro" id="IPR029064">
    <property type="entry name" value="Ribosomal_eL30-like_sf"/>
</dbReference>
<name>A0A2J6WN48_9BACT</name>
<dbReference type="AlphaFoldDB" id="A0A2J6WN48"/>
<dbReference type="InterPro" id="IPR005142">
    <property type="entry name" value="eRF1_3"/>
</dbReference>
<accession>A0A2J6WN48</accession>
<dbReference type="EMBL" id="PNIO01000022">
    <property type="protein sequence ID" value="PMP71791.1"/>
    <property type="molecule type" value="Genomic_DNA"/>
</dbReference>
<dbReference type="Gene3D" id="3.30.1330.30">
    <property type="match status" value="1"/>
</dbReference>
<dbReference type="GO" id="GO:0003747">
    <property type="term" value="F:translation release factor activity"/>
    <property type="evidence" value="ECO:0007669"/>
    <property type="project" value="InterPro"/>
</dbReference>
<protein>
    <recommendedName>
        <fullName evidence="1">eRF1 domain-containing protein</fullName>
    </recommendedName>
</protein>
<evidence type="ECO:0000259" key="1">
    <source>
        <dbReference type="Pfam" id="PF03465"/>
    </source>
</evidence>
<dbReference type="Pfam" id="PF18854">
    <property type="entry name" value="baeRF_family10"/>
    <property type="match status" value="1"/>
</dbReference>
<evidence type="ECO:0000313" key="2">
    <source>
        <dbReference type="EMBL" id="PMP71791.1"/>
    </source>
</evidence>
<reference evidence="2 3" key="1">
    <citation type="submission" date="2018-01" db="EMBL/GenBank/DDBJ databases">
        <title>Metagenomic assembled genomes from two thermal pools in the Uzon Caldera, Kamchatka, Russia.</title>
        <authorList>
            <person name="Wilkins L."/>
            <person name="Ettinger C."/>
        </authorList>
    </citation>
    <scope>NUCLEOTIDE SEQUENCE [LARGE SCALE GENOMIC DNA]</scope>
    <source>
        <strain evidence="2">ZAV-04</strain>
    </source>
</reference>